<accession>A0A1M7IDP1</accession>
<dbReference type="AlphaFoldDB" id="A0A1M7IDP1"/>
<sequence length="146" mass="15476">MSENNYRFGDVYGPVNAGDGQQYVAGGDQYIVHGDQFIAGGDQTVDRSDHRQLLFDVSALQELLADLRLTSGERQSAEGDIAGLRDALDRDEPDREQAGRHLREFAAGLHQAGAIASAGTSLMDAAGRIAHWLGPLGLGAMALLGA</sequence>
<keyword evidence="2" id="KW-1185">Reference proteome</keyword>
<dbReference type="EMBL" id="FRBI01000010">
    <property type="protein sequence ID" value="SHM38882.1"/>
    <property type="molecule type" value="Genomic_DNA"/>
</dbReference>
<evidence type="ECO:0000313" key="1">
    <source>
        <dbReference type="EMBL" id="SHM38882.1"/>
    </source>
</evidence>
<dbReference type="RefSeq" id="WP_073499419.1">
    <property type="nucleotide sequence ID" value="NZ_FRBI01000010.1"/>
</dbReference>
<proteinExistence type="predicted"/>
<dbReference type="Proteomes" id="UP000184111">
    <property type="component" value="Unassembled WGS sequence"/>
</dbReference>
<evidence type="ECO:0000313" key="2">
    <source>
        <dbReference type="Proteomes" id="UP000184111"/>
    </source>
</evidence>
<reference evidence="1 2" key="1">
    <citation type="submission" date="2016-11" db="EMBL/GenBank/DDBJ databases">
        <authorList>
            <person name="Jaros S."/>
            <person name="Januszkiewicz K."/>
            <person name="Wedrychowicz H."/>
        </authorList>
    </citation>
    <scope>NUCLEOTIDE SEQUENCE [LARGE SCALE GENOMIC DNA]</scope>
    <source>
        <strain evidence="1 2">CGMCC 4.2025</strain>
    </source>
</reference>
<dbReference type="OrthoDB" id="3543117at2"/>
<gene>
    <name evidence="1" type="ORF">SAMN05216499_110220</name>
</gene>
<name>A0A1M7IDP1_9ACTN</name>
<organism evidence="1 2">
    <name type="scientific">Actinacidiphila paucisporea</name>
    <dbReference type="NCBI Taxonomy" id="310782"/>
    <lineage>
        <taxon>Bacteria</taxon>
        <taxon>Bacillati</taxon>
        <taxon>Actinomycetota</taxon>
        <taxon>Actinomycetes</taxon>
        <taxon>Kitasatosporales</taxon>
        <taxon>Streptomycetaceae</taxon>
        <taxon>Actinacidiphila</taxon>
    </lineage>
</organism>
<protein>
    <submittedName>
        <fullName evidence="1">Uncharacterized protein</fullName>
    </submittedName>
</protein>